<dbReference type="Gene3D" id="1.25.40.10">
    <property type="entry name" value="Tetratricopeptide repeat domain"/>
    <property type="match status" value="1"/>
</dbReference>
<dbReference type="Pfam" id="PF13174">
    <property type="entry name" value="TPR_6"/>
    <property type="match status" value="2"/>
</dbReference>
<dbReference type="AlphaFoldDB" id="A0A7V1N236"/>
<keyword evidence="1" id="KW-0802">TPR repeat</keyword>
<feature type="transmembrane region" description="Helical" evidence="2">
    <location>
        <begin position="257"/>
        <end position="274"/>
    </location>
</feature>
<dbReference type="EMBL" id="DRKW01000036">
    <property type="protein sequence ID" value="HEB73714.1"/>
    <property type="molecule type" value="Genomic_DNA"/>
</dbReference>
<gene>
    <name evidence="3" type="ORF">ENJ03_00640</name>
</gene>
<reference evidence="3" key="1">
    <citation type="journal article" date="2020" name="mSystems">
        <title>Genome- and Community-Level Interaction Insights into Carbon Utilization and Element Cycling Functions of Hydrothermarchaeota in Hydrothermal Sediment.</title>
        <authorList>
            <person name="Zhou Z."/>
            <person name="Liu Y."/>
            <person name="Xu W."/>
            <person name="Pan J."/>
            <person name="Luo Z.H."/>
            <person name="Li M."/>
        </authorList>
    </citation>
    <scope>NUCLEOTIDE SEQUENCE [LARGE SCALE GENOMIC DNA]</scope>
    <source>
        <strain evidence="3">HyVt-45</strain>
    </source>
</reference>
<protein>
    <submittedName>
        <fullName evidence="3">Tetratricopeptide repeat protein</fullName>
    </submittedName>
</protein>
<accession>A0A7V1N236</accession>
<organism evidence="3">
    <name type="scientific">Desulfofervidus auxilii</name>
    <dbReference type="NCBI Taxonomy" id="1621989"/>
    <lineage>
        <taxon>Bacteria</taxon>
        <taxon>Pseudomonadati</taxon>
        <taxon>Thermodesulfobacteriota</taxon>
        <taxon>Candidatus Desulfofervidia</taxon>
        <taxon>Candidatus Desulfofervidales</taxon>
        <taxon>Candidatus Desulfofervidaceae</taxon>
        <taxon>Candidatus Desulfofervidus</taxon>
    </lineage>
</organism>
<dbReference type="PROSITE" id="PS50005">
    <property type="entry name" value="TPR"/>
    <property type="match status" value="1"/>
</dbReference>
<keyword evidence="2" id="KW-0472">Membrane</keyword>
<comment type="caution">
    <text evidence="3">The sequence shown here is derived from an EMBL/GenBank/DDBJ whole genome shotgun (WGS) entry which is preliminary data.</text>
</comment>
<feature type="transmembrane region" description="Helical" evidence="2">
    <location>
        <begin position="14"/>
        <end position="34"/>
    </location>
</feature>
<dbReference type="SUPFAM" id="SSF48452">
    <property type="entry name" value="TPR-like"/>
    <property type="match status" value="1"/>
</dbReference>
<evidence type="ECO:0000313" key="3">
    <source>
        <dbReference type="EMBL" id="HEB73714.1"/>
    </source>
</evidence>
<sequence>MIKPREGSKEIKKWVVWLTGGGISIFLVLAILFYGKKMGILGKSDIPLSNFKEPTIEEIKIPQTFLSLPSESKMKKAEEYLNQKKYIFAYYACGHIASHSKDPQLKAKATFFTGTLLCNFLNRPKTSIAIFKQLIRDYPKSEYIDDAYYYLGMIYLNENRLKEAIYYFTYLIDNFPHSNQLSNARFLAQKCAKMLVEQKEIQKKRGLDVSISAHFLPNNVISLLAFLSALLIPIVWILIGFYESEHKIKTLKTSRKIWIMMIILTFLLSLNYFANQAKSQKDYMNLVNALKESGINIPKK</sequence>
<evidence type="ECO:0000256" key="1">
    <source>
        <dbReference type="PROSITE-ProRule" id="PRU00339"/>
    </source>
</evidence>
<proteinExistence type="predicted"/>
<dbReference type="InterPro" id="IPR019734">
    <property type="entry name" value="TPR_rpt"/>
</dbReference>
<dbReference type="InterPro" id="IPR011990">
    <property type="entry name" value="TPR-like_helical_dom_sf"/>
</dbReference>
<keyword evidence="2" id="KW-0812">Transmembrane</keyword>
<evidence type="ECO:0000256" key="2">
    <source>
        <dbReference type="SAM" id="Phobius"/>
    </source>
</evidence>
<dbReference type="Proteomes" id="UP000886268">
    <property type="component" value="Unassembled WGS sequence"/>
</dbReference>
<keyword evidence="2" id="KW-1133">Transmembrane helix</keyword>
<feature type="repeat" description="TPR" evidence="1">
    <location>
        <begin position="145"/>
        <end position="178"/>
    </location>
</feature>
<feature type="transmembrane region" description="Helical" evidence="2">
    <location>
        <begin position="220"/>
        <end position="242"/>
    </location>
</feature>
<name>A0A7V1N236_DESA2</name>